<gene>
    <name evidence="2" type="ORF">P153DRAFT_83216</name>
</gene>
<sequence length="460" mass="50080">MSSKPEPTHTFSPSSSVTTHADVPQSSLIMPRLALLLVGALLALVSTVDAAKKDTIRLYKFNTDDCAGAPDGANIDVVRDQCVSVGTASSLKPAFHNNRDWINEINSGKTSCWLIPYEQPGCQQGQELKSIPLPQEMFRCYSDGDERIRSVKFACSIEKFYSTTWTTTIAHTSWSIGRDERPTPVLSTTSLTITGSYVTSANPTAAVVLAVVPNATTKTDLDHVEPRTQDDTDSDLEDDTDAPDSTPVPAPSIHRRDAERQRQSKGVWMLHPWSATPLCYECYTKGKTNDFSKFDCRSGPNNIVNCGDKPELGPDNEPVTRTAGETSTSTITTTTSLTSHTTTTSTTSSVDDSTSTVSPKMARSWHRRVAFENPFVSGNTVCADAEWEKRGQADTEIRLQKIGSDMKKCDKAQAQTLNIPKPVTVRPTTVTTMTTIESATSTSTTSLTMLKRVTVAHGDL</sequence>
<evidence type="ECO:0000313" key="3">
    <source>
        <dbReference type="Proteomes" id="UP000799771"/>
    </source>
</evidence>
<evidence type="ECO:0000256" key="1">
    <source>
        <dbReference type="SAM" id="MobiDB-lite"/>
    </source>
</evidence>
<dbReference type="OrthoDB" id="3691081at2759"/>
<feature type="compositionally biased region" description="Acidic residues" evidence="1">
    <location>
        <begin position="231"/>
        <end position="242"/>
    </location>
</feature>
<dbReference type="EMBL" id="ML977514">
    <property type="protein sequence ID" value="KAF2126015.1"/>
    <property type="molecule type" value="Genomic_DNA"/>
</dbReference>
<protein>
    <submittedName>
        <fullName evidence="2">Uncharacterized protein</fullName>
    </submittedName>
</protein>
<evidence type="ECO:0000313" key="2">
    <source>
        <dbReference type="EMBL" id="KAF2126015.1"/>
    </source>
</evidence>
<dbReference type="RefSeq" id="XP_033520407.1">
    <property type="nucleotide sequence ID" value="XM_033673436.1"/>
</dbReference>
<feature type="compositionally biased region" description="Basic and acidic residues" evidence="1">
    <location>
        <begin position="219"/>
        <end position="230"/>
    </location>
</feature>
<proteinExistence type="predicted"/>
<accession>A0A6A6A4B5</accession>
<dbReference type="GeneID" id="54413868"/>
<dbReference type="AlphaFoldDB" id="A0A6A6A4B5"/>
<feature type="region of interest" description="Disordered" evidence="1">
    <location>
        <begin position="219"/>
        <end position="261"/>
    </location>
</feature>
<feature type="compositionally biased region" description="Low complexity" evidence="1">
    <location>
        <begin position="326"/>
        <end position="357"/>
    </location>
</feature>
<organism evidence="2 3">
    <name type="scientific">Dothidotthia symphoricarpi CBS 119687</name>
    <dbReference type="NCBI Taxonomy" id="1392245"/>
    <lineage>
        <taxon>Eukaryota</taxon>
        <taxon>Fungi</taxon>
        <taxon>Dikarya</taxon>
        <taxon>Ascomycota</taxon>
        <taxon>Pezizomycotina</taxon>
        <taxon>Dothideomycetes</taxon>
        <taxon>Pleosporomycetidae</taxon>
        <taxon>Pleosporales</taxon>
        <taxon>Dothidotthiaceae</taxon>
        <taxon>Dothidotthia</taxon>
    </lineage>
</organism>
<name>A0A6A6A4B5_9PLEO</name>
<feature type="region of interest" description="Disordered" evidence="1">
    <location>
        <begin position="307"/>
        <end position="357"/>
    </location>
</feature>
<keyword evidence="3" id="KW-1185">Reference proteome</keyword>
<dbReference type="Proteomes" id="UP000799771">
    <property type="component" value="Unassembled WGS sequence"/>
</dbReference>
<reference evidence="2" key="1">
    <citation type="journal article" date="2020" name="Stud. Mycol.">
        <title>101 Dothideomycetes genomes: a test case for predicting lifestyles and emergence of pathogens.</title>
        <authorList>
            <person name="Haridas S."/>
            <person name="Albert R."/>
            <person name="Binder M."/>
            <person name="Bloem J."/>
            <person name="Labutti K."/>
            <person name="Salamov A."/>
            <person name="Andreopoulos B."/>
            <person name="Baker S."/>
            <person name="Barry K."/>
            <person name="Bills G."/>
            <person name="Bluhm B."/>
            <person name="Cannon C."/>
            <person name="Castanera R."/>
            <person name="Culley D."/>
            <person name="Daum C."/>
            <person name="Ezra D."/>
            <person name="Gonzalez J."/>
            <person name="Henrissat B."/>
            <person name="Kuo A."/>
            <person name="Liang C."/>
            <person name="Lipzen A."/>
            <person name="Lutzoni F."/>
            <person name="Magnuson J."/>
            <person name="Mondo S."/>
            <person name="Nolan M."/>
            <person name="Ohm R."/>
            <person name="Pangilinan J."/>
            <person name="Park H.-J."/>
            <person name="Ramirez L."/>
            <person name="Alfaro M."/>
            <person name="Sun H."/>
            <person name="Tritt A."/>
            <person name="Yoshinaga Y."/>
            <person name="Zwiers L.-H."/>
            <person name="Turgeon B."/>
            <person name="Goodwin S."/>
            <person name="Spatafora J."/>
            <person name="Crous P."/>
            <person name="Grigoriev I."/>
        </authorList>
    </citation>
    <scope>NUCLEOTIDE SEQUENCE</scope>
    <source>
        <strain evidence="2">CBS 119687</strain>
    </source>
</reference>